<dbReference type="AlphaFoldDB" id="A0A955L2D0"/>
<gene>
    <name evidence="1" type="ORF">KC678_05130</name>
</gene>
<dbReference type="Proteomes" id="UP000775877">
    <property type="component" value="Unassembled WGS sequence"/>
</dbReference>
<accession>A0A955L2D0</accession>
<sequence>MSQKRVTKWSQHDAGVLLSIMKNASTPDEGYKQASKELGRPIRSCQVKFGKMNYGKRPLPVKQQQLPVTVVASSSSYRVQTVKHLFSKLTEEERITIIKDTF</sequence>
<name>A0A955L2D0_9BACT</name>
<proteinExistence type="predicted"/>
<organism evidence="1 2">
    <name type="scientific">Candidatus Dojkabacteria bacterium</name>
    <dbReference type="NCBI Taxonomy" id="2099670"/>
    <lineage>
        <taxon>Bacteria</taxon>
        <taxon>Candidatus Dojkabacteria</taxon>
    </lineage>
</organism>
<protein>
    <submittedName>
        <fullName evidence="1">Uncharacterized protein</fullName>
    </submittedName>
</protein>
<dbReference type="EMBL" id="JAGQLJ010000145">
    <property type="protein sequence ID" value="MCA9381623.1"/>
    <property type="molecule type" value="Genomic_DNA"/>
</dbReference>
<evidence type="ECO:0000313" key="2">
    <source>
        <dbReference type="Proteomes" id="UP000775877"/>
    </source>
</evidence>
<evidence type="ECO:0000313" key="1">
    <source>
        <dbReference type="EMBL" id="MCA9381623.1"/>
    </source>
</evidence>
<reference evidence="1" key="1">
    <citation type="submission" date="2020-04" db="EMBL/GenBank/DDBJ databases">
        <authorList>
            <person name="Zhang T."/>
        </authorList>
    </citation>
    <scope>NUCLEOTIDE SEQUENCE</scope>
    <source>
        <strain evidence="1">HKST-UBA13</strain>
    </source>
</reference>
<comment type="caution">
    <text evidence="1">The sequence shown here is derived from an EMBL/GenBank/DDBJ whole genome shotgun (WGS) entry which is preliminary data.</text>
</comment>
<reference evidence="1" key="2">
    <citation type="journal article" date="2021" name="Microbiome">
        <title>Successional dynamics and alternative stable states in a saline activated sludge microbial community over 9 years.</title>
        <authorList>
            <person name="Wang Y."/>
            <person name="Ye J."/>
            <person name="Ju F."/>
            <person name="Liu L."/>
            <person name="Boyd J.A."/>
            <person name="Deng Y."/>
            <person name="Parks D.H."/>
            <person name="Jiang X."/>
            <person name="Yin X."/>
            <person name="Woodcroft B.J."/>
            <person name="Tyson G.W."/>
            <person name="Hugenholtz P."/>
            <person name="Polz M.F."/>
            <person name="Zhang T."/>
        </authorList>
    </citation>
    <scope>NUCLEOTIDE SEQUENCE</scope>
    <source>
        <strain evidence="1">HKST-UBA13</strain>
    </source>
</reference>